<protein>
    <submittedName>
        <fullName evidence="1">Uncharacterized protein</fullName>
    </submittedName>
</protein>
<evidence type="ECO:0000313" key="1">
    <source>
        <dbReference type="EMBL" id="MEQ2259551.1"/>
    </source>
</evidence>
<organism evidence="1 2">
    <name type="scientific">Xenotaenia resolanae</name>
    <dbReference type="NCBI Taxonomy" id="208358"/>
    <lineage>
        <taxon>Eukaryota</taxon>
        <taxon>Metazoa</taxon>
        <taxon>Chordata</taxon>
        <taxon>Craniata</taxon>
        <taxon>Vertebrata</taxon>
        <taxon>Euteleostomi</taxon>
        <taxon>Actinopterygii</taxon>
        <taxon>Neopterygii</taxon>
        <taxon>Teleostei</taxon>
        <taxon>Neoteleostei</taxon>
        <taxon>Acanthomorphata</taxon>
        <taxon>Ovalentaria</taxon>
        <taxon>Atherinomorphae</taxon>
        <taxon>Cyprinodontiformes</taxon>
        <taxon>Goodeidae</taxon>
        <taxon>Xenotaenia</taxon>
    </lineage>
</organism>
<dbReference type="Proteomes" id="UP001444071">
    <property type="component" value="Unassembled WGS sequence"/>
</dbReference>
<dbReference type="EMBL" id="JAHRIM010004261">
    <property type="protein sequence ID" value="MEQ2259551.1"/>
    <property type="molecule type" value="Genomic_DNA"/>
</dbReference>
<sequence length="81" mass="8855">TVLATDLEKHAALSTKSLHTLETSDCHTHIFWTLQCWSKGTGLIDYAANCSTTCADLLQGGKPKGEVEEDCSIYMTTNPNH</sequence>
<evidence type="ECO:0000313" key="2">
    <source>
        <dbReference type="Proteomes" id="UP001444071"/>
    </source>
</evidence>
<gene>
    <name evidence="1" type="ORF">XENORESO_013608</name>
</gene>
<keyword evidence="2" id="KW-1185">Reference proteome</keyword>
<feature type="non-terminal residue" evidence="1">
    <location>
        <position position="1"/>
    </location>
</feature>
<name>A0ABV0VT30_9TELE</name>
<accession>A0ABV0VT30</accession>
<comment type="caution">
    <text evidence="1">The sequence shown here is derived from an EMBL/GenBank/DDBJ whole genome shotgun (WGS) entry which is preliminary data.</text>
</comment>
<proteinExistence type="predicted"/>
<reference evidence="1 2" key="1">
    <citation type="submission" date="2021-06" db="EMBL/GenBank/DDBJ databases">
        <authorList>
            <person name="Palmer J.M."/>
        </authorList>
    </citation>
    <scope>NUCLEOTIDE SEQUENCE [LARGE SCALE GENOMIC DNA]</scope>
    <source>
        <strain evidence="1 2">XR_2019</strain>
        <tissue evidence="1">Muscle</tissue>
    </source>
</reference>